<feature type="transmembrane region" description="Helical" evidence="6">
    <location>
        <begin position="38"/>
        <end position="60"/>
    </location>
</feature>
<dbReference type="EMBL" id="JBHTCO010000041">
    <property type="protein sequence ID" value="MFC7394972.1"/>
    <property type="molecule type" value="Genomic_DNA"/>
</dbReference>
<feature type="transmembrane region" description="Helical" evidence="6">
    <location>
        <begin position="291"/>
        <end position="311"/>
    </location>
</feature>
<feature type="transmembrane region" description="Helical" evidence="6">
    <location>
        <begin position="261"/>
        <end position="279"/>
    </location>
</feature>
<feature type="transmembrane region" description="Helical" evidence="6">
    <location>
        <begin position="124"/>
        <end position="145"/>
    </location>
</feature>
<evidence type="ECO:0000256" key="6">
    <source>
        <dbReference type="SAM" id="Phobius"/>
    </source>
</evidence>
<evidence type="ECO:0000256" key="1">
    <source>
        <dbReference type="ARBA" id="ARBA00004141"/>
    </source>
</evidence>
<keyword evidence="8" id="KW-1185">Reference proteome</keyword>
<name>A0ABW2Q1T6_9BACL</name>
<dbReference type="RefSeq" id="WP_380968993.1">
    <property type="nucleotide sequence ID" value="NZ_JBHTCO010000041.1"/>
</dbReference>
<dbReference type="PANTHER" id="PTHR11101">
    <property type="entry name" value="PHOSPHATE TRANSPORTER"/>
    <property type="match status" value="1"/>
</dbReference>
<feature type="transmembrane region" description="Helical" evidence="6">
    <location>
        <begin position="72"/>
        <end position="92"/>
    </location>
</feature>
<accession>A0ABW2Q1T6</accession>
<sequence>MTWIAILVGLLFALNIGGSGAAASLGVAYGSGAVKKVYYALLLCSIGILLGATIGGGEVIKTIGSGLINEKYLSVQIVIIILVSAASSLFMANIMGIPLSTSEVTVGAVVGIGVAYQSMYLSKLIFIIICWLVVPVLAFIITIILKKLFEKIKLTSFLENKTILLTVLLIIAGFFEAFSSGMNNVANSVGPLVGAGILNIGEGKWIGGIAVGIGVLLLGRKVIETNGKKIVIFSKIEGIIISSTGASLVILASIFGIPVPMAQITTSSILGIGYTKNGVNVFQKSIVKRLLKIWIVSPMFSLILSYVFVQAFIFSNWYAFVVVVIVFAATIGGISLTKSVGLKLFQDKIDYKTK</sequence>
<protein>
    <submittedName>
        <fullName evidence="7">Anion permease</fullName>
    </submittedName>
</protein>
<evidence type="ECO:0000313" key="7">
    <source>
        <dbReference type="EMBL" id="MFC7394972.1"/>
    </source>
</evidence>
<evidence type="ECO:0000313" key="8">
    <source>
        <dbReference type="Proteomes" id="UP001596505"/>
    </source>
</evidence>
<dbReference type="Pfam" id="PF01384">
    <property type="entry name" value="PHO4"/>
    <property type="match status" value="1"/>
</dbReference>
<dbReference type="InterPro" id="IPR001204">
    <property type="entry name" value="Phos_transporter"/>
</dbReference>
<keyword evidence="3 6" id="KW-0812">Transmembrane</keyword>
<feature type="transmembrane region" description="Helical" evidence="6">
    <location>
        <begin position="157"/>
        <end position="175"/>
    </location>
</feature>
<keyword evidence="2" id="KW-0813">Transport</keyword>
<evidence type="ECO:0000256" key="4">
    <source>
        <dbReference type="ARBA" id="ARBA00022989"/>
    </source>
</evidence>
<feature type="transmembrane region" description="Helical" evidence="6">
    <location>
        <begin position="230"/>
        <end position="255"/>
    </location>
</feature>
<dbReference type="Proteomes" id="UP001596505">
    <property type="component" value="Unassembled WGS sequence"/>
</dbReference>
<evidence type="ECO:0000256" key="3">
    <source>
        <dbReference type="ARBA" id="ARBA00022692"/>
    </source>
</evidence>
<dbReference type="PANTHER" id="PTHR11101:SF80">
    <property type="entry name" value="PHOSPHATE TRANSPORTER"/>
    <property type="match status" value="1"/>
</dbReference>
<feature type="transmembrane region" description="Helical" evidence="6">
    <location>
        <begin position="317"/>
        <end position="336"/>
    </location>
</feature>
<feature type="transmembrane region" description="Helical" evidence="6">
    <location>
        <begin position="195"/>
        <end position="218"/>
    </location>
</feature>
<gene>
    <name evidence="7" type="ORF">ACFQRG_18840</name>
</gene>
<proteinExistence type="predicted"/>
<keyword evidence="5 6" id="KW-0472">Membrane</keyword>
<comment type="subcellular location">
    <subcellularLocation>
        <location evidence="1">Membrane</location>
        <topology evidence="1">Multi-pass membrane protein</topology>
    </subcellularLocation>
</comment>
<comment type="caution">
    <text evidence="7">The sequence shown here is derived from an EMBL/GenBank/DDBJ whole genome shotgun (WGS) entry which is preliminary data.</text>
</comment>
<evidence type="ECO:0000256" key="2">
    <source>
        <dbReference type="ARBA" id="ARBA00022448"/>
    </source>
</evidence>
<evidence type="ECO:0000256" key="5">
    <source>
        <dbReference type="ARBA" id="ARBA00023136"/>
    </source>
</evidence>
<keyword evidence="4 6" id="KW-1133">Transmembrane helix</keyword>
<reference evidence="8" key="1">
    <citation type="journal article" date="2019" name="Int. J. Syst. Evol. Microbiol.">
        <title>The Global Catalogue of Microorganisms (GCM) 10K type strain sequencing project: providing services to taxonomists for standard genome sequencing and annotation.</title>
        <authorList>
            <consortium name="The Broad Institute Genomics Platform"/>
            <consortium name="The Broad Institute Genome Sequencing Center for Infectious Disease"/>
            <person name="Wu L."/>
            <person name="Ma J."/>
        </authorList>
    </citation>
    <scope>NUCLEOTIDE SEQUENCE [LARGE SCALE GENOMIC DNA]</scope>
    <source>
        <strain evidence="8">CGMCC 1.16305</strain>
    </source>
</reference>
<organism evidence="7 8">
    <name type="scientific">Scopulibacillus cellulosilyticus</name>
    <dbReference type="NCBI Taxonomy" id="2665665"/>
    <lineage>
        <taxon>Bacteria</taxon>
        <taxon>Bacillati</taxon>
        <taxon>Bacillota</taxon>
        <taxon>Bacilli</taxon>
        <taxon>Bacillales</taxon>
        <taxon>Sporolactobacillaceae</taxon>
        <taxon>Scopulibacillus</taxon>
    </lineage>
</organism>